<dbReference type="AlphaFoldDB" id="A0A7J7EV22"/>
<keyword evidence="3" id="KW-0539">Nucleus</keyword>
<feature type="compositionally biased region" description="Basic residues" evidence="9">
    <location>
        <begin position="138"/>
        <end position="147"/>
    </location>
</feature>
<organism evidence="11 12">
    <name type="scientific">Diceros bicornis minor</name>
    <name type="common">South-central black rhinoceros</name>
    <dbReference type="NCBI Taxonomy" id="77932"/>
    <lineage>
        <taxon>Eukaryota</taxon>
        <taxon>Metazoa</taxon>
        <taxon>Chordata</taxon>
        <taxon>Craniata</taxon>
        <taxon>Vertebrata</taxon>
        <taxon>Euteleostomi</taxon>
        <taxon>Mammalia</taxon>
        <taxon>Eutheria</taxon>
        <taxon>Laurasiatheria</taxon>
        <taxon>Perissodactyla</taxon>
        <taxon>Rhinocerotidae</taxon>
        <taxon>Diceros</taxon>
    </lineage>
</organism>
<feature type="compositionally biased region" description="Basic and acidic residues" evidence="9">
    <location>
        <begin position="354"/>
        <end position="371"/>
    </location>
</feature>
<dbReference type="SUPFAM" id="SSF46785">
    <property type="entry name" value="Winged helix' DNA-binding domain"/>
    <property type="match status" value="1"/>
</dbReference>
<feature type="compositionally biased region" description="Low complexity" evidence="9">
    <location>
        <begin position="16"/>
        <end position="29"/>
    </location>
</feature>
<evidence type="ECO:0000259" key="10">
    <source>
        <dbReference type="PROSITE" id="PS51504"/>
    </source>
</evidence>
<dbReference type="CDD" id="cd00073">
    <property type="entry name" value="H15"/>
    <property type="match status" value="1"/>
</dbReference>
<proteinExistence type="predicted"/>
<dbReference type="InterPro" id="IPR005818">
    <property type="entry name" value="Histone_H1/H5_H15"/>
</dbReference>
<feature type="region of interest" description="Disordered" evidence="9">
    <location>
        <begin position="130"/>
        <end position="371"/>
    </location>
</feature>
<dbReference type="Gene3D" id="1.10.10.10">
    <property type="entry name" value="Winged helix-like DNA-binding domain superfamily/Winged helix DNA-binding domain"/>
    <property type="match status" value="1"/>
</dbReference>
<sequence length="371" mass="39514">APTRGALDPPGPSPTPRARLAPGRAPPGTFGDRACGRPGLWLTSCCPSAGTSRGGVPAPRRHPPVLRMVLEALQAGERRRGTSVAAIKVYILQKYPTVDLIRLKYLLKQALATGMRRGLLVRPLNSKAKGATGSFKLVPKHKRKIQPRKTSAMTARRRPGEAEVKGPKKPSEAKKDPPNAGEMKKRPRRAGDVRTAPPKPGAAEEKASKKGSQTQDQEARLGEARKAPRQPDKARRAPPSARGPGGKSKVKGRSSQDAEAHRETKDGSQSSKPTVTKGERGAACPARKKMENKVPKEAAAHGARAGPRARPAAPPKGSASKTTPAPLAGEMEAHKDPRRRCMPTKASSSKAASKKTEPRARGVLERDRDSA</sequence>
<feature type="region of interest" description="Disordered" evidence="9">
    <location>
        <begin position="1"/>
        <end position="29"/>
    </location>
</feature>
<comment type="caution">
    <text evidence="11">The sequence shown here is derived from an EMBL/GenBank/DDBJ whole genome shotgun (WGS) entry which is preliminary data.</text>
</comment>
<accession>A0A7J7EV22</accession>
<reference evidence="11 12" key="1">
    <citation type="journal article" date="2020" name="Mol. Biol. Evol.">
        <title>Interspecific Gene Flow and the Evolution of Specialization in Black and White Rhinoceros.</title>
        <authorList>
            <person name="Moodley Y."/>
            <person name="Westbury M.V."/>
            <person name="Russo I.M."/>
            <person name="Gopalakrishnan S."/>
            <person name="Rakotoarivelo A."/>
            <person name="Olsen R.A."/>
            <person name="Prost S."/>
            <person name="Tunstall T."/>
            <person name="Ryder O.A."/>
            <person name="Dalen L."/>
            <person name="Bruford M.W."/>
        </authorList>
    </citation>
    <scope>NUCLEOTIDE SEQUENCE [LARGE SCALE GENOMIC DNA]</scope>
    <source>
        <strain evidence="11">SBR-YM</strain>
        <tissue evidence="11">Skin</tissue>
    </source>
</reference>
<dbReference type="GO" id="GO:0000786">
    <property type="term" value="C:nucleosome"/>
    <property type="evidence" value="ECO:0007669"/>
    <property type="project" value="InterPro"/>
</dbReference>
<evidence type="ECO:0000256" key="7">
    <source>
        <dbReference type="ARBA" id="ARBA00078520"/>
    </source>
</evidence>
<evidence type="ECO:0000256" key="9">
    <source>
        <dbReference type="SAM" id="MobiDB-lite"/>
    </source>
</evidence>
<keyword evidence="2" id="KW-0238">DNA-binding</keyword>
<evidence type="ECO:0000256" key="1">
    <source>
        <dbReference type="ARBA" id="ARBA00022454"/>
    </source>
</evidence>
<protein>
    <recommendedName>
        <fullName evidence="5">Histone H1.8</fullName>
    </recommendedName>
    <alternativeName>
        <fullName evidence="8">Histone H1oo</fullName>
    </alternativeName>
    <alternativeName>
        <fullName evidence="6">Oocyte-specific histone H1</fullName>
    </alternativeName>
    <alternativeName>
        <fullName evidence="7">Oocyte-specific linker histone H1</fullName>
    </alternativeName>
</protein>
<dbReference type="GO" id="GO:0030527">
    <property type="term" value="F:structural constituent of chromatin"/>
    <property type="evidence" value="ECO:0007669"/>
    <property type="project" value="UniProtKB-ARBA"/>
</dbReference>
<keyword evidence="1" id="KW-0158">Chromosome</keyword>
<feature type="domain" description="H15" evidence="10">
    <location>
        <begin position="61"/>
        <end position="139"/>
    </location>
</feature>
<feature type="compositionally biased region" description="Basic and acidic residues" evidence="9">
    <location>
        <begin position="158"/>
        <end position="177"/>
    </location>
</feature>
<dbReference type="Pfam" id="PF00538">
    <property type="entry name" value="Linker_histone"/>
    <property type="match status" value="1"/>
</dbReference>
<dbReference type="GO" id="GO:0003677">
    <property type="term" value="F:DNA binding"/>
    <property type="evidence" value="ECO:0007669"/>
    <property type="project" value="UniProtKB-KW"/>
</dbReference>
<dbReference type="SMART" id="SM00526">
    <property type="entry name" value="H15"/>
    <property type="match status" value="1"/>
</dbReference>
<dbReference type="FunFam" id="1.10.10.10:FF:000393">
    <property type="entry name" value="Oocyte-specific H1 histone"/>
    <property type="match status" value="1"/>
</dbReference>
<dbReference type="GO" id="GO:0006334">
    <property type="term" value="P:nucleosome assembly"/>
    <property type="evidence" value="ECO:0007669"/>
    <property type="project" value="InterPro"/>
</dbReference>
<dbReference type="GO" id="GO:0005634">
    <property type="term" value="C:nucleus"/>
    <property type="evidence" value="ECO:0007669"/>
    <property type="project" value="UniProtKB-ARBA"/>
</dbReference>
<keyword evidence="12" id="KW-1185">Reference proteome</keyword>
<dbReference type="EMBL" id="JACDTQ010002293">
    <property type="protein sequence ID" value="KAF5919434.1"/>
    <property type="molecule type" value="Genomic_DNA"/>
</dbReference>
<evidence type="ECO:0000256" key="4">
    <source>
        <dbReference type="ARBA" id="ARBA00056213"/>
    </source>
</evidence>
<evidence type="ECO:0000256" key="5">
    <source>
        <dbReference type="ARBA" id="ARBA00073462"/>
    </source>
</evidence>
<comment type="function">
    <text evidence="4">May play a key role in the control of gene expression during oogenesis and early embryogenesis, presumably through the perturbation of chromatin structure. Essential for meiotic maturation of germinal vesicle-stage oocytes. The somatic type linker histone H1c is rapidly replaced by H1oo in a donor nucleus transplanted into an oocyte. The greater mobility of H1oo as compared to H1c may contribute to this rapid replacement and increased instability of the embryonic chromatin structure. The rapid replacement of H1c with H1oo may play an important role in nuclear remodeling.</text>
</comment>
<feature type="compositionally biased region" description="Basic and acidic residues" evidence="9">
    <location>
        <begin position="254"/>
        <end position="266"/>
    </location>
</feature>
<evidence type="ECO:0000313" key="12">
    <source>
        <dbReference type="Proteomes" id="UP000551758"/>
    </source>
</evidence>
<evidence type="ECO:0000256" key="2">
    <source>
        <dbReference type="ARBA" id="ARBA00023125"/>
    </source>
</evidence>
<evidence type="ECO:0000313" key="11">
    <source>
        <dbReference type="EMBL" id="KAF5919434.1"/>
    </source>
</evidence>
<evidence type="ECO:0000256" key="8">
    <source>
        <dbReference type="ARBA" id="ARBA00080360"/>
    </source>
</evidence>
<dbReference type="Proteomes" id="UP000551758">
    <property type="component" value="Unassembled WGS sequence"/>
</dbReference>
<evidence type="ECO:0000256" key="3">
    <source>
        <dbReference type="ARBA" id="ARBA00023242"/>
    </source>
</evidence>
<name>A0A7J7EV22_DICBM</name>
<dbReference type="InterPro" id="IPR036390">
    <property type="entry name" value="WH_DNA-bd_sf"/>
</dbReference>
<dbReference type="InterPro" id="IPR036388">
    <property type="entry name" value="WH-like_DNA-bd_sf"/>
</dbReference>
<gene>
    <name evidence="11" type="ORF">HPG69_014826</name>
</gene>
<feature type="non-terminal residue" evidence="11">
    <location>
        <position position="1"/>
    </location>
</feature>
<feature type="compositionally biased region" description="Basic and acidic residues" evidence="9">
    <location>
        <begin position="288"/>
        <end position="299"/>
    </location>
</feature>
<feature type="compositionally biased region" description="Low complexity" evidence="9">
    <location>
        <begin position="300"/>
        <end position="321"/>
    </location>
</feature>
<evidence type="ECO:0000256" key="6">
    <source>
        <dbReference type="ARBA" id="ARBA00078404"/>
    </source>
</evidence>
<feature type="compositionally biased region" description="Basic and acidic residues" evidence="9">
    <location>
        <begin position="217"/>
        <end position="235"/>
    </location>
</feature>
<dbReference type="PROSITE" id="PS51504">
    <property type="entry name" value="H15"/>
    <property type="match status" value="1"/>
</dbReference>